<accession>M7BWE2</accession>
<evidence type="ECO:0000313" key="3">
    <source>
        <dbReference type="EMBL" id="EMP41529.1"/>
    </source>
</evidence>
<proteinExistence type="predicted"/>
<protein>
    <submittedName>
        <fullName evidence="3">Uncharacterized protein</fullName>
    </submittedName>
</protein>
<dbReference type="Proteomes" id="UP000031443">
    <property type="component" value="Unassembled WGS sequence"/>
</dbReference>
<organism evidence="3 4">
    <name type="scientific">Chelonia mydas</name>
    <name type="common">Green sea-turtle</name>
    <name type="synonym">Chelonia agassizi</name>
    <dbReference type="NCBI Taxonomy" id="8469"/>
    <lineage>
        <taxon>Eukaryota</taxon>
        <taxon>Metazoa</taxon>
        <taxon>Chordata</taxon>
        <taxon>Craniata</taxon>
        <taxon>Vertebrata</taxon>
        <taxon>Euteleostomi</taxon>
        <taxon>Archelosauria</taxon>
        <taxon>Testudinata</taxon>
        <taxon>Testudines</taxon>
        <taxon>Cryptodira</taxon>
        <taxon>Durocryptodira</taxon>
        <taxon>Americhelydia</taxon>
        <taxon>Chelonioidea</taxon>
        <taxon>Cheloniidae</taxon>
        <taxon>Chelonia</taxon>
    </lineage>
</organism>
<evidence type="ECO:0000256" key="1">
    <source>
        <dbReference type="SAM" id="MobiDB-lite"/>
    </source>
</evidence>
<evidence type="ECO:0000313" key="4">
    <source>
        <dbReference type="Proteomes" id="UP000031443"/>
    </source>
</evidence>
<dbReference type="AlphaFoldDB" id="M7BWE2"/>
<sequence>MGSSRSQAVALLTGAIVSQALSDVAGKDAQVRRGESCHDITTRKYPIPQRDPRSVQSSSLASVKGKAALSCELQVTPIGFHGIWVEQDPHLPRITNHFTKVGGASVGKRTHLKGTQAMQRGSRTPGVLTCSEPTTNHCATRK</sequence>
<feature type="region of interest" description="Disordered" evidence="1">
    <location>
        <begin position="35"/>
        <end position="59"/>
    </location>
</feature>
<feature type="chain" id="PRO_5004080367" evidence="2">
    <location>
        <begin position="23"/>
        <end position="142"/>
    </location>
</feature>
<dbReference type="EMBL" id="KB489737">
    <property type="protein sequence ID" value="EMP41529.1"/>
    <property type="molecule type" value="Genomic_DNA"/>
</dbReference>
<name>M7BWE2_CHEMY</name>
<keyword evidence="2" id="KW-0732">Signal</keyword>
<feature type="signal peptide" evidence="2">
    <location>
        <begin position="1"/>
        <end position="22"/>
    </location>
</feature>
<reference evidence="4" key="1">
    <citation type="journal article" date="2013" name="Nat. Genet.">
        <title>The draft genomes of soft-shell turtle and green sea turtle yield insights into the development and evolution of the turtle-specific body plan.</title>
        <authorList>
            <person name="Wang Z."/>
            <person name="Pascual-Anaya J."/>
            <person name="Zadissa A."/>
            <person name="Li W."/>
            <person name="Niimura Y."/>
            <person name="Huang Z."/>
            <person name="Li C."/>
            <person name="White S."/>
            <person name="Xiong Z."/>
            <person name="Fang D."/>
            <person name="Wang B."/>
            <person name="Ming Y."/>
            <person name="Chen Y."/>
            <person name="Zheng Y."/>
            <person name="Kuraku S."/>
            <person name="Pignatelli M."/>
            <person name="Herrero J."/>
            <person name="Beal K."/>
            <person name="Nozawa M."/>
            <person name="Li Q."/>
            <person name="Wang J."/>
            <person name="Zhang H."/>
            <person name="Yu L."/>
            <person name="Shigenobu S."/>
            <person name="Wang J."/>
            <person name="Liu J."/>
            <person name="Flicek P."/>
            <person name="Searle S."/>
            <person name="Wang J."/>
            <person name="Kuratani S."/>
            <person name="Yin Y."/>
            <person name="Aken B."/>
            <person name="Zhang G."/>
            <person name="Irie N."/>
        </authorList>
    </citation>
    <scope>NUCLEOTIDE SEQUENCE [LARGE SCALE GENOMIC DNA]</scope>
</reference>
<evidence type="ECO:0000256" key="2">
    <source>
        <dbReference type="SAM" id="SignalP"/>
    </source>
</evidence>
<keyword evidence="4" id="KW-1185">Reference proteome</keyword>
<gene>
    <name evidence="3" type="ORF">UY3_01237</name>
</gene>